<comment type="caution">
    <text evidence="1">The sequence shown here is derived from an EMBL/GenBank/DDBJ whole genome shotgun (WGS) entry which is preliminary data.</text>
</comment>
<reference evidence="1 2" key="1">
    <citation type="submission" date="2015-09" db="EMBL/GenBank/DDBJ databases">
        <title>Draft genome sequence of Kouleothrix aurantiaca JCM 19913.</title>
        <authorList>
            <person name="Hemp J."/>
        </authorList>
    </citation>
    <scope>NUCLEOTIDE SEQUENCE [LARGE SCALE GENOMIC DNA]</scope>
    <source>
        <strain evidence="1 2">COM-B</strain>
    </source>
</reference>
<sequence length="196" mass="20498">MGENQNTTLMWLGGVVIALLLIVISTRAGGGLNNPVLIQKFAPRPTDPNAPPDSSFQLPQVNLPSLPPAIQQQVTSLRDRLLGGQAVPALTPVATGPRARVQVGQVKRSGDHLQINGTVTNISSAALTIPPGAFSFRDSRGISYATTTSGGTTLQPNQSTSFDLGVPVSSDRGLTLVLMLPPDPPLEQILVIEAVP</sequence>
<dbReference type="AlphaFoldDB" id="A0A0N8PRU0"/>
<dbReference type="PATRIC" id="fig|186479.3.peg.799"/>
<name>A0A0N8PRU0_9CHLR</name>
<evidence type="ECO:0000313" key="2">
    <source>
        <dbReference type="Proteomes" id="UP000050509"/>
    </source>
</evidence>
<keyword evidence="2" id="KW-1185">Reference proteome</keyword>
<organism evidence="1 2">
    <name type="scientific">Kouleothrix aurantiaca</name>
    <dbReference type="NCBI Taxonomy" id="186479"/>
    <lineage>
        <taxon>Bacteria</taxon>
        <taxon>Bacillati</taxon>
        <taxon>Chloroflexota</taxon>
        <taxon>Chloroflexia</taxon>
        <taxon>Chloroflexales</taxon>
        <taxon>Roseiflexineae</taxon>
        <taxon>Roseiflexaceae</taxon>
        <taxon>Kouleothrix</taxon>
    </lineage>
</organism>
<dbReference type="EMBL" id="LJCR01001181">
    <property type="protein sequence ID" value="KPV50861.1"/>
    <property type="molecule type" value="Genomic_DNA"/>
</dbReference>
<gene>
    <name evidence="1" type="ORF">SE17_24485</name>
</gene>
<proteinExistence type="predicted"/>
<protein>
    <submittedName>
        <fullName evidence="1">Uncharacterized protein</fullName>
    </submittedName>
</protein>
<accession>A0A0N8PRU0</accession>
<dbReference type="Proteomes" id="UP000050509">
    <property type="component" value="Unassembled WGS sequence"/>
</dbReference>
<evidence type="ECO:0000313" key="1">
    <source>
        <dbReference type="EMBL" id="KPV50861.1"/>
    </source>
</evidence>